<protein>
    <submittedName>
        <fullName evidence="11">Serine/threonine-protein kinase 10</fullName>
    </submittedName>
</protein>
<accession>A0A210QWV2</accession>
<dbReference type="GO" id="GO:0005524">
    <property type="term" value="F:ATP binding"/>
    <property type="evidence" value="ECO:0007669"/>
    <property type="project" value="UniProtKB-UniRule"/>
</dbReference>
<keyword evidence="12" id="KW-1185">Reference proteome</keyword>
<dbReference type="FunFam" id="1.10.510.10:FF:001298">
    <property type="entry name" value="STE20-like kinase"/>
    <property type="match status" value="1"/>
</dbReference>
<keyword evidence="1" id="KW-0723">Serine/threonine-protein kinase</keyword>
<dbReference type="InterPro" id="IPR022165">
    <property type="entry name" value="PKK"/>
</dbReference>
<feature type="coiled-coil region" evidence="8">
    <location>
        <begin position="956"/>
        <end position="1049"/>
    </location>
</feature>
<feature type="coiled-coil region" evidence="8">
    <location>
        <begin position="678"/>
        <end position="741"/>
    </location>
</feature>
<keyword evidence="4 7" id="KW-0547">Nucleotide-binding</keyword>
<dbReference type="Gene3D" id="3.30.200.20">
    <property type="entry name" value="Phosphorylase Kinase, domain 1"/>
    <property type="match status" value="1"/>
</dbReference>
<dbReference type="EMBL" id="NEDP02001487">
    <property type="protein sequence ID" value="OWF53186.1"/>
    <property type="molecule type" value="Genomic_DNA"/>
</dbReference>
<dbReference type="Proteomes" id="UP000242188">
    <property type="component" value="Unassembled WGS sequence"/>
</dbReference>
<feature type="compositionally biased region" description="Acidic residues" evidence="9">
    <location>
        <begin position="436"/>
        <end position="459"/>
    </location>
</feature>
<keyword evidence="5 11" id="KW-0418">Kinase</keyword>
<evidence type="ECO:0000256" key="7">
    <source>
        <dbReference type="PROSITE-ProRule" id="PRU10141"/>
    </source>
</evidence>
<evidence type="ECO:0000313" key="12">
    <source>
        <dbReference type="Proteomes" id="UP000242188"/>
    </source>
</evidence>
<keyword evidence="3" id="KW-0808">Transferase</keyword>
<feature type="compositionally biased region" description="Basic and acidic residues" evidence="9">
    <location>
        <begin position="422"/>
        <end position="431"/>
    </location>
</feature>
<evidence type="ECO:0000256" key="8">
    <source>
        <dbReference type="SAM" id="Coils"/>
    </source>
</evidence>
<dbReference type="SMART" id="SM00220">
    <property type="entry name" value="S_TKc"/>
    <property type="match status" value="1"/>
</dbReference>
<evidence type="ECO:0000256" key="1">
    <source>
        <dbReference type="ARBA" id="ARBA00022527"/>
    </source>
</evidence>
<name>A0A210QWV2_MIZYE</name>
<keyword evidence="8" id="KW-0175">Coiled coil</keyword>
<sequence>MSFLSSFRKLFRLGGEDAKKKEANKNIRRDIDPTQLWEVIGELGDGAFGKVYKAVNKETGKLAALKQVEIKSEEDLEDFTVEIDILSDCRHHNVVSLYEAFYWDSYLWMYLEFCGGGALDSIMVDLEKPLTEKMIRYVCHEMCVAMNFLHKSHVIHRDIKAGNVLLTLDGEVKLADFGVSAKNNRTAQRRDSFIGTPYWMAPEVIMCETLKDSPYNTQADIWSLGVTLIEFAQMEPPNHDMHPMRVLIKIQKSDPPQLSKPSRWSKDFKDFVNMCLVKSPDLRPTAEELLMHPFIRDYTDKSDLVDLILEAKAEVVEVIEDLGEDEDIMQMKKHMSDASSISDLDNVSVSGDSDKKSPTPERVVVPGKTVSPVKDDVKPDITPTVNDMLEGLIDEVIRSVDTQPSVPSVVLDTFNDVIQEAHQEAEKKDQESQNDQQEDAETSYEITDIDDALQDEEEKEPEKKKSPGHKMIIDISTGKANNVEIRKVAGNASSTTQNTSKEKVEIEIQEVRVTLGDDDSAVQTNLDSNKDDASITINGQPVPSAGMVVGNGFAVPVSESGNKEMETSAVIPQTDLDTFETKNVKDSKNRNIAQVDDDARSDAGSVTTVDSNEDVHRTTTTRPPKSHIRTRGDAKSHYRTLTKTRKYMRDGVEVVSTTQTVIDTGELNKRREEFNCRKQDLRELKMLQKQENKQYQDLLYKAQCAREGQERRFDTDMQKLVQNYDQDMETLTKQQKQQVERAETTQQMDMKSAGKRIKLEQEKEYKTFKEQQKQEMKLLKQELDLMPKDNKKESVRKRKDQKEIELAEKERQFFENQQERMEKHMKQLSDTHRQKVALLESQFLQQKQQLLRSRESVIWETEKQQLHEKHQLAKSQLKDMFFLKRHQMLTRHQKEVEQMKRSNTTKEEEMQSRHTLEKKRLPKILKSEAKTRANMFKQSLRLSTIGSPEDDRAKMKQFEENEKKRMKAEQQRQEQKHKRQWEELVFRNDTSLRELEALQAEKRKMLMEHETQKIKELDDQYANELREWKNQLTPRKQKLEEEFQKQREEQEKFYGTVLITGNDGVLQSAPRSQPNSLRGNKEDSVKSSRHSTVI</sequence>
<dbReference type="Gene3D" id="1.10.510.10">
    <property type="entry name" value="Transferase(Phosphotransferase) domain 1"/>
    <property type="match status" value="1"/>
</dbReference>
<dbReference type="InterPro" id="IPR017441">
    <property type="entry name" value="Protein_kinase_ATP_BS"/>
</dbReference>
<dbReference type="InterPro" id="IPR000719">
    <property type="entry name" value="Prot_kinase_dom"/>
</dbReference>
<dbReference type="InterPro" id="IPR051585">
    <property type="entry name" value="STE20_Ser/Thr_Kinases"/>
</dbReference>
<proteinExistence type="predicted"/>
<dbReference type="OrthoDB" id="10027016at2759"/>
<evidence type="ECO:0000256" key="6">
    <source>
        <dbReference type="ARBA" id="ARBA00022840"/>
    </source>
</evidence>
<feature type="binding site" evidence="7">
    <location>
        <position position="66"/>
    </location>
    <ligand>
        <name>ATP</name>
        <dbReference type="ChEBI" id="CHEBI:30616"/>
    </ligand>
</feature>
<feature type="compositionally biased region" description="Polar residues" evidence="9">
    <location>
        <begin position="1069"/>
        <end position="1078"/>
    </location>
</feature>
<organism evidence="11 12">
    <name type="scientific">Mizuhopecten yessoensis</name>
    <name type="common">Japanese scallop</name>
    <name type="synonym">Patinopecten yessoensis</name>
    <dbReference type="NCBI Taxonomy" id="6573"/>
    <lineage>
        <taxon>Eukaryota</taxon>
        <taxon>Metazoa</taxon>
        <taxon>Spiralia</taxon>
        <taxon>Lophotrochozoa</taxon>
        <taxon>Mollusca</taxon>
        <taxon>Bivalvia</taxon>
        <taxon>Autobranchia</taxon>
        <taxon>Pteriomorphia</taxon>
        <taxon>Pectinida</taxon>
        <taxon>Pectinoidea</taxon>
        <taxon>Pectinidae</taxon>
        <taxon>Mizuhopecten</taxon>
    </lineage>
</organism>
<feature type="region of interest" description="Disordered" evidence="9">
    <location>
        <begin position="598"/>
        <end position="635"/>
    </location>
</feature>
<feature type="region of interest" description="Disordered" evidence="9">
    <location>
        <begin position="892"/>
        <end position="916"/>
    </location>
</feature>
<evidence type="ECO:0000259" key="10">
    <source>
        <dbReference type="PROSITE" id="PS50011"/>
    </source>
</evidence>
<dbReference type="PROSITE" id="PS00107">
    <property type="entry name" value="PROTEIN_KINASE_ATP"/>
    <property type="match status" value="1"/>
</dbReference>
<evidence type="ECO:0000256" key="2">
    <source>
        <dbReference type="ARBA" id="ARBA00022553"/>
    </source>
</evidence>
<dbReference type="STRING" id="6573.A0A210QWV2"/>
<feature type="domain" description="Protein kinase" evidence="10">
    <location>
        <begin position="37"/>
        <end position="295"/>
    </location>
</feature>
<feature type="region of interest" description="Disordered" evidence="9">
    <location>
        <begin position="1061"/>
        <end position="1094"/>
    </location>
</feature>
<reference evidence="11 12" key="1">
    <citation type="journal article" date="2017" name="Nat. Ecol. Evol.">
        <title>Scallop genome provides insights into evolution of bilaterian karyotype and development.</title>
        <authorList>
            <person name="Wang S."/>
            <person name="Zhang J."/>
            <person name="Jiao W."/>
            <person name="Li J."/>
            <person name="Xun X."/>
            <person name="Sun Y."/>
            <person name="Guo X."/>
            <person name="Huan P."/>
            <person name="Dong B."/>
            <person name="Zhang L."/>
            <person name="Hu X."/>
            <person name="Sun X."/>
            <person name="Wang J."/>
            <person name="Zhao C."/>
            <person name="Wang Y."/>
            <person name="Wang D."/>
            <person name="Huang X."/>
            <person name="Wang R."/>
            <person name="Lv J."/>
            <person name="Li Y."/>
            <person name="Zhang Z."/>
            <person name="Liu B."/>
            <person name="Lu W."/>
            <person name="Hui Y."/>
            <person name="Liang J."/>
            <person name="Zhou Z."/>
            <person name="Hou R."/>
            <person name="Li X."/>
            <person name="Liu Y."/>
            <person name="Li H."/>
            <person name="Ning X."/>
            <person name="Lin Y."/>
            <person name="Zhao L."/>
            <person name="Xing Q."/>
            <person name="Dou J."/>
            <person name="Li Y."/>
            <person name="Mao J."/>
            <person name="Guo H."/>
            <person name="Dou H."/>
            <person name="Li T."/>
            <person name="Mu C."/>
            <person name="Jiang W."/>
            <person name="Fu Q."/>
            <person name="Fu X."/>
            <person name="Miao Y."/>
            <person name="Liu J."/>
            <person name="Yu Q."/>
            <person name="Li R."/>
            <person name="Liao H."/>
            <person name="Li X."/>
            <person name="Kong Y."/>
            <person name="Jiang Z."/>
            <person name="Chourrout D."/>
            <person name="Li R."/>
            <person name="Bao Z."/>
        </authorList>
    </citation>
    <scope>NUCLEOTIDE SEQUENCE [LARGE SCALE GENOMIC DNA]</scope>
    <source>
        <strain evidence="11 12">PY_sf001</strain>
    </source>
</reference>
<dbReference type="PROSITE" id="PS00108">
    <property type="entry name" value="PROTEIN_KINASE_ST"/>
    <property type="match status" value="1"/>
</dbReference>
<feature type="coiled-coil region" evidence="8">
    <location>
        <begin position="790"/>
        <end position="834"/>
    </location>
</feature>
<dbReference type="Pfam" id="PF00069">
    <property type="entry name" value="Pkinase"/>
    <property type="match status" value="1"/>
</dbReference>
<feature type="compositionally biased region" description="Polar residues" evidence="9">
    <location>
        <begin position="337"/>
        <end position="351"/>
    </location>
</feature>
<comment type="caution">
    <text evidence="11">The sequence shown here is derived from an EMBL/GenBank/DDBJ whole genome shotgun (WGS) entry which is preliminary data.</text>
</comment>
<evidence type="ECO:0000256" key="3">
    <source>
        <dbReference type="ARBA" id="ARBA00022679"/>
    </source>
</evidence>
<dbReference type="PANTHER" id="PTHR46538">
    <property type="entry name" value="PROTEIN KINASE DOMAIN-CONTAINING PROTEIN"/>
    <property type="match status" value="1"/>
</dbReference>
<dbReference type="Pfam" id="PF12474">
    <property type="entry name" value="PKK"/>
    <property type="match status" value="2"/>
</dbReference>
<dbReference type="InterPro" id="IPR008271">
    <property type="entry name" value="Ser/Thr_kinase_AS"/>
</dbReference>
<feature type="region of interest" description="Disordered" evidence="9">
    <location>
        <begin position="422"/>
        <end position="477"/>
    </location>
</feature>
<dbReference type="InterPro" id="IPR011009">
    <property type="entry name" value="Kinase-like_dom_sf"/>
</dbReference>
<keyword evidence="2" id="KW-0597">Phosphoprotein</keyword>
<evidence type="ECO:0000256" key="9">
    <source>
        <dbReference type="SAM" id="MobiDB-lite"/>
    </source>
</evidence>
<evidence type="ECO:0000256" key="5">
    <source>
        <dbReference type="ARBA" id="ARBA00022777"/>
    </source>
</evidence>
<dbReference type="GO" id="GO:0004674">
    <property type="term" value="F:protein serine/threonine kinase activity"/>
    <property type="evidence" value="ECO:0007669"/>
    <property type="project" value="UniProtKB-KW"/>
</dbReference>
<feature type="region of interest" description="Disordered" evidence="9">
    <location>
        <begin position="335"/>
        <end position="382"/>
    </location>
</feature>
<dbReference type="PROSITE" id="PS50011">
    <property type="entry name" value="PROTEIN_KINASE_DOM"/>
    <property type="match status" value="1"/>
</dbReference>
<dbReference type="FunFam" id="3.30.200.20:FF:000353">
    <property type="entry name" value="Sterile20-like kinase, isoform B"/>
    <property type="match status" value="1"/>
</dbReference>
<evidence type="ECO:0000256" key="4">
    <source>
        <dbReference type="ARBA" id="ARBA00022741"/>
    </source>
</evidence>
<dbReference type="AlphaFoldDB" id="A0A210QWV2"/>
<keyword evidence="6 7" id="KW-0067">ATP-binding</keyword>
<evidence type="ECO:0000313" key="11">
    <source>
        <dbReference type="EMBL" id="OWF53186.1"/>
    </source>
</evidence>
<dbReference type="PANTHER" id="PTHR46538:SF3">
    <property type="entry name" value="PROTEIN KINASE DOMAIN-CONTAINING PROTEIN"/>
    <property type="match status" value="1"/>
</dbReference>
<gene>
    <name evidence="11" type="ORF">KP79_PYT17454</name>
</gene>
<dbReference type="SUPFAM" id="SSF56112">
    <property type="entry name" value="Protein kinase-like (PK-like)"/>
    <property type="match status" value="1"/>
</dbReference>